<sequence length="315" mass="33988">MSQETGSTGKRPTLRAQLRDGWLLSAGCFDAWSAKLAEHVGFSSLHFSGGAFHTSQFAYAGMVYTMPEVASQVGRITAAVDIPILADLDTGFGGVEDILRATRELERAGAGGIHIEDVPFPITRNGAQGPAVIPKSEAVGRVKAALAARTDPDFLVVGRTDSTVSVDDLIERSNLFLEAGADVAFPLVRAVEVDGRRLAELPPPERLEWYRRIVREIDGPVVTVGGVDRTFSASELRDVGFTWVIVPLVAFNAATAAMTLALREALEDGRASRYFTDHPNPLTPSQYMKLVGYDRVAEHEREFGGAETADDEGES</sequence>
<dbReference type="InterPro" id="IPR039556">
    <property type="entry name" value="ICL/PEPM"/>
</dbReference>
<evidence type="ECO:0000313" key="2">
    <source>
        <dbReference type="Proteomes" id="UP000676325"/>
    </source>
</evidence>
<dbReference type="InterPro" id="IPR040442">
    <property type="entry name" value="Pyrv_kinase-like_dom_sf"/>
</dbReference>
<dbReference type="PANTHER" id="PTHR42905:SF5">
    <property type="entry name" value="CARBOXYVINYL-CARBOXYPHOSPHONATE PHOSPHORYLMUTASE, CHLOROPLASTIC"/>
    <property type="match status" value="1"/>
</dbReference>
<comment type="caution">
    <text evidence="1">The sequence shown here is derived from an EMBL/GenBank/DDBJ whole genome shotgun (WGS) entry which is preliminary data.</text>
</comment>
<keyword evidence="2" id="KW-1185">Reference proteome</keyword>
<dbReference type="RefSeq" id="WP_212516833.1">
    <property type="nucleotide sequence ID" value="NZ_JAGSOH010000008.1"/>
</dbReference>
<dbReference type="EMBL" id="JAGSOH010000008">
    <property type="protein sequence ID" value="MBR7825679.1"/>
    <property type="molecule type" value="Genomic_DNA"/>
</dbReference>
<dbReference type="GO" id="GO:0016833">
    <property type="term" value="F:oxo-acid-lyase activity"/>
    <property type="evidence" value="ECO:0007669"/>
    <property type="project" value="UniProtKB-ARBA"/>
</dbReference>
<proteinExistence type="predicted"/>
<dbReference type="PANTHER" id="PTHR42905">
    <property type="entry name" value="PHOSPHOENOLPYRUVATE CARBOXYLASE"/>
    <property type="match status" value="1"/>
</dbReference>
<dbReference type="Pfam" id="PF13714">
    <property type="entry name" value="PEP_mutase"/>
    <property type="match status" value="1"/>
</dbReference>
<dbReference type="InterPro" id="IPR015813">
    <property type="entry name" value="Pyrv/PenolPyrv_kinase-like_dom"/>
</dbReference>
<name>A0A941ED81_9ACTN</name>
<accession>A0A941ED81</accession>
<dbReference type="AlphaFoldDB" id="A0A941ED81"/>
<dbReference type="CDD" id="cd00377">
    <property type="entry name" value="ICL_PEPM"/>
    <property type="match status" value="1"/>
</dbReference>
<reference evidence="1" key="1">
    <citation type="submission" date="2021-04" db="EMBL/GenBank/DDBJ databases">
        <title>Genome based classification of Actinospica acidithermotolerans sp. nov., an actinobacterium isolated from an Indonesian hot spring.</title>
        <authorList>
            <person name="Kusuma A.B."/>
            <person name="Putra K.E."/>
            <person name="Nafisah S."/>
            <person name="Loh J."/>
            <person name="Nouioui I."/>
            <person name="Goodfellow M."/>
        </authorList>
    </citation>
    <scope>NUCLEOTIDE SEQUENCE</scope>
    <source>
        <strain evidence="1">MGRD01-02</strain>
    </source>
</reference>
<keyword evidence="1" id="KW-0456">Lyase</keyword>
<dbReference type="Gene3D" id="3.20.20.60">
    <property type="entry name" value="Phosphoenolpyruvate-binding domains"/>
    <property type="match status" value="1"/>
</dbReference>
<dbReference type="SUPFAM" id="SSF51621">
    <property type="entry name" value="Phosphoenolpyruvate/pyruvate domain"/>
    <property type="match status" value="1"/>
</dbReference>
<organism evidence="1 2">
    <name type="scientific">Actinospica acidithermotolerans</name>
    <dbReference type="NCBI Taxonomy" id="2828514"/>
    <lineage>
        <taxon>Bacteria</taxon>
        <taxon>Bacillati</taxon>
        <taxon>Actinomycetota</taxon>
        <taxon>Actinomycetes</taxon>
        <taxon>Catenulisporales</taxon>
        <taxon>Actinospicaceae</taxon>
        <taxon>Actinospica</taxon>
    </lineage>
</organism>
<protein>
    <submittedName>
        <fullName evidence="1">Isocitrate lyase/PEP mutase family protein</fullName>
    </submittedName>
</protein>
<gene>
    <name evidence="1" type="ORF">KDK95_05120</name>
</gene>
<dbReference type="Proteomes" id="UP000676325">
    <property type="component" value="Unassembled WGS sequence"/>
</dbReference>
<evidence type="ECO:0000313" key="1">
    <source>
        <dbReference type="EMBL" id="MBR7825679.1"/>
    </source>
</evidence>